<reference evidence="4" key="1">
    <citation type="journal article" date="2020" name="mSystems">
        <title>Genome- and Community-Level Interaction Insights into Carbon Utilization and Element Cycling Functions of Hydrothermarchaeota in Hydrothermal Sediment.</title>
        <authorList>
            <person name="Zhou Z."/>
            <person name="Liu Y."/>
            <person name="Xu W."/>
            <person name="Pan J."/>
            <person name="Luo Z.H."/>
            <person name="Li M."/>
        </authorList>
    </citation>
    <scope>NUCLEOTIDE SEQUENCE [LARGE SCALE GENOMIC DNA]</scope>
    <source>
        <strain evidence="4">SpSt-210</strain>
    </source>
</reference>
<evidence type="ECO:0000313" key="4">
    <source>
        <dbReference type="EMBL" id="HEG91054.1"/>
    </source>
</evidence>
<proteinExistence type="inferred from homology"/>
<name>A0A831TFA6_9BACT</name>
<keyword evidence="1" id="KW-0479">Metal-binding</keyword>
<dbReference type="PANTHER" id="PTHR12001:SF86">
    <property type="entry name" value="GERANYLGERANYL DIPHOSPHATE SYNTHASE"/>
    <property type="match status" value="1"/>
</dbReference>
<dbReference type="PROSITE" id="PS00723">
    <property type="entry name" value="POLYPRENYL_SYNTHASE_1"/>
    <property type="match status" value="1"/>
</dbReference>
<keyword evidence="2" id="KW-0460">Magnesium</keyword>
<sequence>MTEDQPALREVERYMRAVIDRAESSGMLDDRAALPLYRVLAYHLGWMDEQFRPARVDGGKRIRPLLCLRCCEAAGGDPSAAAPVGAAIELLHNFTLVHDDIQDRSRTRRHRPTVWALWGEAQAINAGDAMFALSQLALLEVADRLPASSVALLLRAFNETTLRIVEGQVLDLGFEDRPSVSVDEYLTMIRGKTAALTAFAAWSGALVAGADPERLERFRLFGEALGLGFQIRDDYLGIWGRREETGKEPADDIRRRKKSLPIVLLLESMTPPDRELLDSLWSGPEVSDQAVEQVLELLERYGVRERVRAEVARLHQEAHSLLAEAAAPGPARDALAALLDRLATRSG</sequence>
<protein>
    <submittedName>
        <fullName evidence="4">Polyprenyl synthetase family protein</fullName>
    </submittedName>
</protein>
<dbReference type="Gene3D" id="1.10.600.10">
    <property type="entry name" value="Farnesyl Diphosphate Synthase"/>
    <property type="match status" value="1"/>
</dbReference>
<comment type="caution">
    <text evidence="4">The sequence shown here is derived from an EMBL/GenBank/DDBJ whole genome shotgun (WGS) entry which is preliminary data.</text>
</comment>
<dbReference type="GO" id="GO:0004659">
    <property type="term" value="F:prenyltransferase activity"/>
    <property type="evidence" value="ECO:0007669"/>
    <property type="project" value="InterPro"/>
</dbReference>
<dbReference type="PANTHER" id="PTHR12001">
    <property type="entry name" value="GERANYLGERANYL PYROPHOSPHATE SYNTHASE"/>
    <property type="match status" value="1"/>
</dbReference>
<dbReference type="PROSITE" id="PS00444">
    <property type="entry name" value="POLYPRENYL_SYNTHASE_2"/>
    <property type="match status" value="1"/>
</dbReference>
<dbReference type="InterPro" id="IPR008949">
    <property type="entry name" value="Isoprenoid_synthase_dom_sf"/>
</dbReference>
<dbReference type="GO" id="GO:0046872">
    <property type="term" value="F:metal ion binding"/>
    <property type="evidence" value="ECO:0007669"/>
    <property type="project" value="UniProtKB-KW"/>
</dbReference>
<evidence type="ECO:0000256" key="2">
    <source>
        <dbReference type="ARBA" id="ARBA00022842"/>
    </source>
</evidence>
<dbReference type="GO" id="GO:0008299">
    <property type="term" value="P:isoprenoid biosynthetic process"/>
    <property type="evidence" value="ECO:0007669"/>
    <property type="project" value="InterPro"/>
</dbReference>
<dbReference type="SFLD" id="SFLDS00005">
    <property type="entry name" value="Isoprenoid_Synthase_Type_I"/>
    <property type="match status" value="1"/>
</dbReference>
<dbReference type="SUPFAM" id="SSF48576">
    <property type="entry name" value="Terpenoid synthases"/>
    <property type="match status" value="1"/>
</dbReference>
<dbReference type="InterPro" id="IPR033749">
    <property type="entry name" value="Polyprenyl_synt_CS"/>
</dbReference>
<dbReference type="CDD" id="cd00685">
    <property type="entry name" value="Trans_IPPS_HT"/>
    <property type="match status" value="1"/>
</dbReference>
<comment type="similarity">
    <text evidence="3">Belongs to the FPP/GGPP synthase family.</text>
</comment>
<dbReference type="EMBL" id="DSIY01000156">
    <property type="protein sequence ID" value="HEG91054.1"/>
    <property type="molecule type" value="Genomic_DNA"/>
</dbReference>
<dbReference type="Pfam" id="PF00348">
    <property type="entry name" value="polyprenyl_synt"/>
    <property type="match status" value="1"/>
</dbReference>
<evidence type="ECO:0000256" key="3">
    <source>
        <dbReference type="RuleBase" id="RU004466"/>
    </source>
</evidence>
<dbReference type="SFLD" id="SFLDG01017">
    <property type="entry name" value="Polyprenyl_Transferase_Like"/>
    <property type="match status" value="1"/>
</dbReference>
<organism evidence="4">
    <name type="scientific">Thermorudis peleae</name>
    <dbReference type="NCBI Taxonomy" id="1382356"/>
    <lineage>
        <taxon>Bacteria</taxon>
        <taxon>Pseudomonadati</taxon>
        <taxon>Thermomicrobiota</taxon>
        <taxon>Thermomicrobia</taxon>
        <taxon>Thermomicrobia incertae sedis</taxon>
        <taxon>Thermorudis</taxon>
    </lineage>
</organism>
<dbReference type="AlphaFoldDB" id="A0A831TFA6"/>
<accession>A0A831TFA6</accession>
<keyword evidence="3" id="KW-0808">Transferase</keyword>
<evidence type="ECO:0000256" key="1">
    <source>
        <dbReference type="ARBA" id="ARBA00022723"/>
    </source>
</evidence>
<dbReference type="InterPro" id="IPR000092">
    <property type="entry name" value="Polyprenyl_synt"/>
</dbReference>
<gene>
    <name evidence="4" type="ORF">ENP34_06395</name>
</gene>